<evidence type="ECO:0000313" key="2">
    <source>
        <dbReference type="EMBL" id="GLR63529.1"/>
    </source>
</evidence>
<keyword evidence="3" id="KW-1185">Reference proteome</keyword>
<gene>
    <name evidence="2" type="ORF">GCM10007878_09640</name>
</gene>
<comment type="caution">
    <text evidence="2">The sequence shown here is derived from an EMBL/GenBank/DDBJ whole genome shotgun (WGS) entry which is preliminary data.</text>
</comment>
<dbReference type="RefSeq" id="WP_027849871.1">
    <property type="nucleotide sequence ID" value="NZ_BSOR01000016.1"/>
</dbReference>
<feature type="transmembrane region" description="Helical" evidence="1">
    <location>
        <begin position="12"/>
        <end position="31"/>
    </location>
</feature>
<dbReference type="Proteomes" id="UP001156682">
    <property type="component" value="Unassembled WGS sequence"/>
</dbReference>
<protein>
    <recommendedName>
        <fullName evidence="4">Lipoprotein</fullName>
    </recommendedName>
</protein>
<keyword evidence="1" id="KW-0472">Membrane</keyword>
<evidence type="ECO:0008006" key="4">
    <source>
        <dbReference type="Google" id="ProtNLM"/>
    </source>
</evidence>
<dbReference type="EMBL" id="BSOR01000016">
    <property type="protein sequence ID" value="GLR63529.1"/>
    <property type="molecule type" value="Genomic_DNA"/>
</dbReference>
<organism evidence="2 3">
    <name type="scientific">Marinospirillum insulare</name>
    <dbReference type="NCBI Taxonomy" id="217169"/>
    <lineage>
        <taxon>Bacteria</taxon>
        <taxon>Pseudomonadati</taxon>
        <taxon>Pseudomonadota</taxon>
        <taxon>Gammaproteobacteria</taxon>
        <taxon>Oceanospirillales</taxon>
        <taxon>Oceanospirillaceae</taxon>
        <taxon>Marinospirillum</taxon>
    </lineage>
</organism>
<sequence>MNPAAKHKNPYPVNLLILVTLVGILLAVWYVTGYLNEKQDDQVTWYSASGCQLPQDTCLVKLEKPKQFTFTLHKAEPKPLETLPLSVELKGYSDAELENLQVEIDLQGRDMYMGYNRTPMEYQGFGRFTANPILSICTEDVMVWRASVLINNTGQEQSATDTHTTYGSYFDFTVKTN</sequence>
<keyword evidence="1" id="KW-1133">Transmembrane helix</keyword>
<name>A0ABQ5ZU55_9GAMM</name>
<keyword evidence="1" id="KW-0812">Transmembrane</keyword>
<evidence type="ECO:0000256" key="1">
    <source>
        <dbReference type="SAM" id="Phobius"/>
    </source>
</evidence>
<reference evidence="3" key="1">
    <citation type="journal article" date="2019" name="Int. J. Syst. Evol. Microbiol.">
        <title>The Global Catalogue of Microorganisms (GCM) 10K type strain sequencing project: providing services to taxonomists for standard genome sequencing and annotation.</title>
        <authorList>
            <consortium name="The Broad Institute Genomics Platform"/>
            <consortium name="The Broad Institute Genome Sequencing Center for Infectious Disease"/>
            <person name="Wu L."/>
            <person name="Ma J."/>
        </authorList>
    </citation>
    <scope>NUCLEOTIDE SEQUENCE [LARGE SCALE GENOMIC DNA]</scope>
    <source>
        <strain evidence="3">NBRC 100033</strain>
    </source>
</reference>
<proteinExistence type="predicted"/>
<accession>A0ABQ5ZU55</accession>
<evidence type="ECO:0000313" key="3">
    <source>
        <dbReference type="Proteomes" id="UP001156682"/>
    </source>
</evidence>